<feature type="transmembrane region" description="Helical" evidence="10">
    <location>
        <begin position="290"/>
        <end position="309"/>
    </location>
</feature>
<dbReference type="InterPro" id="IPR027469">
    <property type="entry name" value="Cation_efflux_TMD_sf"/>
</dbReference>
<keyword evidence="4 10" id="KW-0812">Transmembrane</keyword>
<feature type="domain" description="Cation efflux protein transmembrane" evidence="11">
    <location>
        <begin position="260"/>
        <end position="525"/>
    </location>
</feature>
<feature type="transmembrane region" description="Helical" evidence="10">
    <location>
        <begin position="497"/>
        <end position="517"/>
    </location>
</feature>
<name>A0AAE0W1B7_9BIVA</name>
<keyword evidence="6 10" id="KW-1133">Transmembrane helix</keyword>
<evidence type="ECO:0000313" key="14">
    <source>
        <dbReference type="Proteomes" id="UP001195483"/>
    </source>
</evidence>
<comment type="subcellular location">
    <subcellularLocation>
        <location evidence="1">Membrane</location>
        <topology evidence="1">Multi-pass membrane protein</topology>
    </subcellularLocation>
</comment>
<accession>A0AAE0W1B7</accession>
<dbReference type="Pfam" id="PF01545">
    <property type="entry name" value="Cation_efflux"/>
    <property type="match status" value="1"/>
</dbReference>
<dbReference type="GO" id="GO:0005385">
    <property type="term" value="F:zinc ion transmembrane transporter activity"/>
    <property type="evidence" value="ECO:0007669"/>
    <property type="project" value="TreeGrafter"/>
</dbReference>
<keyword evidence="3" id="KW-0813">Transport</keyword>
<evidence type="ECO:0000256" key="10">
    <source>
        <dbReference type="SAM" id="Phobius"/>
    </source>
</evidence>
<dbReference type="Gene3D" id="1.20.1510.10">
    <property type="entry name" value="Cation efflux protein transmembrane domain"/>
    <property type="match status" value="1"/>
</dbReference>
<dbReference type="EMBL" id="JAEAOA010001013">
    <property type="protein sequence ID" value="KAK3598423.1"/>
    <property type="molecule type" value="Genomic_DNA"/>
</dbReference>
<reference evidence="13" key="3">
    <citation type="submission" date="2023-05" db="EMBL/GenBank/DDBJ databases">
        <authorList>
            <person name="Smith C.H."/>
        </authorList>
    </citation>
    <scope>NUCLEOTIDE SEQUENCE</scope>
    <source>
        <strain evidence="13">CHS0354</strain>
        <tissue evidence="13">Mantle</tissue>
    </source>
</reference>
<dbReference type="PANTHER" id="PTHR11562:SF84">
    <property type="entry name" value="LD05335P"/>
    <property type="match status" value="1"/>
</dbReference>
<keyword evidence="7" id="KW-0406">Ion transport</keyword>
<evidence type="ECO:0000313" key="13">
    <source>
        <dbReference type="EMBL" id="KAK3598423.1"/>
    </source>
</evidence>
<feature type="transmembrane region" description="Helical" evidence="10">
    <location>
        <begin position="365"/>
        <end position="385"/>
    </location>
</feature>
<evidence type="ECO:0000256" key="6">
    <source>
        <dbReference type="ARBA" id="ARBA00022989"/>
    </source>
</evidence>
<dbReference type="GO" id="GO:0010043">
    <property type="term" value="P:response to zinc ion"/>
    <property type="evidence" value="ECO:0007669"/>
    <property type="project" value="TreeGrafter"/>
</dbReference>
<evidence type="ECO:0000256" key="2">
    <source>
        <dbReference type="ARBA" id="ARBA00008873"/>
    </source>
</evidence>
<evidence type="ECO:0000256" key="9">
    <source>
        <dbReference type="SAM" id="MobiDB-lite"/>
    </source>
</evidence>
<evidence type="ECO:0000259" key="11">
    <source>
        <dbReference type="Pfam" id="PF01545"/>
    </source>
</evidence>
<evidence type="ECO:0000256" key="4">
    <source>
        <dbReference type="ARBA" id="ARBA00022692"/>
    </source>
</evidence>
<feature type="transmembrane region" description="Helical" evidence="10">
    <location>
        <begin position="260"/>
        <end position="284"/>
    </location>
</feature>
<dbReference type="Pfam" id="PF16916">
    <property type="entry name" value="ZT_dimer"/>
    <property type="match status" value="1"/>
</dbReference>
<evidence type="ECO:0000259" key="12">
    <source>
        <dbReference type="Pfam" id="PF16916"/>
    </source>
</evidence>
<gene>
    <name evidence="13" type="ORF">CHS0354_016420</name>
</gene>
<feature type="compositionally biased region" description="Basic and acidic residues" evidence="9">
    <location>
        <begin position="407"/>
        <end position="422"/>
    </location>
</feature>
<comment type="caution">
    <text evidence="13">The sequence shown here is derived from an EMBL/GenBank/DDBJ whole genome shotgun (WGS) entry which is preliminary data.</text>
</comment>
<protein>
    <recommendedName>
        <fullName evidence="15">Zinc transporter 2</fullName>
    </recommendedName>
</protein>
<dbReference type="NCBIfam" id="TIGR01297">
    <property type="entry name" value="CDF"/>
    <property type="match status" value="1"/>
</dbReference>
<sequence>MASSSDQLSINLDDRIRDLKGMDHNSVVKNIKEIKDNTFNYEADPQSVHALLGPRVLRPEVGEVKREVVELGNRVHEGQTNALNVKGEEIDNEEYNFRFAESESDTDEHFKSSVAVPPRLVFLESSDSDLDGDFDITNASLNIMSKSRKSPIPDSRGNINLPSLEVARDCTLVSEITFGSETRNSLHSSLSNNSVASSDSELLRDLDDYMNATTEMRNQLSADMSNMVVHARGEGQPESPWHCHDTQFKVPPDRVARNQLIAVSLFCFLFMIGEIIGGVLSNSLALFTDVLHLCSDFVSFLISLLAMYLSRKPATKRMLFGYYRAEVLGALFSVFIIWMVTGVLCYMAVERIIEQHYKDVKANEMLITATLGVVFNIIMGIVLHSDRCCRSASSRSVFGHSHSHSHNSHDHGNSQHHNHSDGHSSNNSSAVYERLLEDVEDLELATGTENNHETVGHKNINVRAAFIHVLGDIIQSIGVLVAALIIKLKPEEEYRLADPICTFLFSILVIITTLTVLRDTLLVIMEGAPRDIDYQALKHCLHEIPGVKSVHSLSVWSLTIDKNILNVHLGVDPEVNHKKILARATDVLHSHYKFLRTTIQIEDYNPDIMTSCVDCKGPIK</sequence>
<keyword evidence="14" id="KW-1185">Reference proteome</keyword>
<evidence type="ECO:0008006" key="15">
    <source>
        <dbReference type="Google" id="ProtNLM"/>
    </source>
</evidence>
<dbReference type="InterPro" id="IPR036837">
    <property type="entry name" value="Cation_efflux_CTD_sf"/>
</dbReference>
<organism evidence="13 14">
    <name type="scientific">Potamilus streckersoni</name>
    <dbReference type="NCBI Taxonomy" id="2493646"/>
    <lineage>
        <taxon>Eukaryota</taxon>
        <taxon>Metazoa</taxon>
        <taxon>Spiralia</taxon>
        <taxon>Lophotrochozoa</taxon>
        <taxon>Mollusca</taxon>
        <taxon>Bivalvia</taxon>
        <taxon>Autobranchia</taxon>
        <taxon>Heteroconchia</taxon>
        <taxon>Palaeoheterodonta</taxon>
        <taxon>Unionida</taxon>
        <taxon>Unionoidea</taxon>
        <taxon>Unionidae</taxon>
        <taxon>Ambleminae</taxon>
        <taxon>Lampsilini</taxon>
        <taxon>Potamilus</taxon>
    </lineage>
</organism>
<dbReference type="SUPFAM" id="SSF160240">
    <property type="entry name" value="Cation efflux protein cytoplasmic domain-like"/>
    <property type="match status" value="1"/>
</dbReference>
<dbReference type="SUPFAM" id="SSF161111">
    <property type="entry name" value="Cation efflux protein transmembrane domain-like"/>
    <property type="match status" value="1"/>
</dbReference>
<evidence type="ECO:0000256" key="1">
    <source>
        <dbReference type="ARBA" id="ARBA00004141"/>
    </source>
</evidence>
<dbReference type="AlphaFoldDB" id="A0AAE0W1B7"/>
<evidence type="ECO:0000256" key="5">
    <source>
        <dbReference type="ARBA" id="ARBA00022906"/>
    </source>
</evidence>
<feature type="region of interest" description="Disordered" evidence="9">
    <location>
        <begin position="399"/>
        <end position="427"/>
    </location>
</feature>
<dbReference type="GO" id="GO:0005886">
    <property type="term" value="C:plasma membrane"/>
    <property type="evidence" value="ECO:0007669"/>
    <property type="project" value="TreeGrafter"/>
</dbReference>
<keyword evidence="5" id="KW-0862">Zinc</keyword>
<feature type="domain" description="Cation efflux protein cytoplasmic" evidence="12">
    <location>
        <begin position="529"/>
        <end position="604"/>
    </location>
</feature>
<dbReference type="InterPro" id="IPR058533">
    <property type="entry name" value="Cation_efflux_TM"/>
</dbReference>
<dbReference type="InterPro" id="IPR027470">
    <property type="entry name" value="Cation_efflux_CTD"/>
</dbReference>
<dbReference type="InterPro" id="IPR050681">
    <property type="entry name" value="CDF/SLC30A"/>
</dbReference>
<dbReference type="InterPro" id="IPR002524">
    <property type="entry name" value="Cation_efflux"/>
</dbReference>
<keyword evidence="8 10" id="KW-0472">Membrane</keyword>
<evidence type="ECO:0000256" key="8">
    <source>
        <dbReference type="ARBA" id="ARBA00023136"/>
    </source>
</evidence>
<dbReference type="Proteomes" id="UP001195483">
    <property type="component" value="Unassembled WGS sequence"/>
</dbReference>
<dbReference type="PANTHER" id="PTHR11562">
    <property type="entry name" value="CATION EFFLUX PROTEIN/ ZINC TRANSPORTER"/>
    <property type="match status" value="1"/>
</dbReference>
<reference evidence="13" key="2">
    <citation type="journal article" date="2021" name="Genome Biol. Evol.">
        <title>Developing a high-quality reference genome for a parasitic bivalve with doubly uniparental inheritance (Bivalvia: Unionida).</title>
        <authorList>
            <person name="Smith C.H."/>
        </authorList>
    </citation>
    <scope>NUCLEOTIDE SEQUENCE</scope>
    <source>
        <strain evidence="13">CHS0354</strain>
        <tissue evidence="13">Mantle</tissue>
    </source>
</reference>
<feature type="transmembrane region" description="Helical" evidence="10">
    <location>
        <begin position="465"/>
        <end position="485"/>
    </location>
</feature>
<proteinExistence type="inferred from homology"/>
<feature type="transmembrane region" description="Helical" evidence="10">
    <location>
        <begin position="330"/>
        <end position="349"/>
    </location>
</feature>
<comment type="similarity">
    <text evidence="2">Belongs to the cation diffusion facilitator (CDF) transporter (TC 2.A.4) family. SLC30A subfamily.</text>
</comment>
<reference evidence="13" key="1">
    <citation type="journal article" date="2021" name="Genome Biol. Evol.">
        <title>A High-Quality Reference Genome for a Parasitic Bivalve with Doubly Uniparental Inheritance (Bivalvia: Unionida).</title>
        <authorList>
            <person name="Smith C.H."/>
        </authorList>
    </citation>
    <scope>NUCLEOTIDE SEQUENCE</scope>
    <source>
        <strain evidence="13">CHS0354</strain>
    </source>
</reference>
<evidence type="ECO:0000256" key="3">
    <source>
        <dbReference type="ARBA" id="ARBA00022448"/>
    </source>
</evidence>
<keyword evidence="5" id="KW-0864">Zinc transport</keyword>
<evidence type="ECO:0000256" key="7">
    <source>
        <dbReference type="ARBA" id="ARBA00023065"/>
    </source>
</evidence>